<comment type="catalytic activity">
    <reaction evidence="11">
        <text>apo-[peptidyl-carrier protein] + CoA = holo-[peptidyl-carrier protein] + adenosine 3',5'-bisphosphate + H(+)</text>
        <dbReference type="Rhea" id="RHEA:46228"/>
        <dbReference type="Rhea" id="RHEA-COMP:11479"/>
        <dbReference type="Rhea" id="RHEA-COMP:11480"/>
        <dbReference type="ChEBI" id="CHEBI:15378"/>
        <dbReference type="ChEBI" id="CHEBI:29999"/>
        <dbReference type="ChEBI" id="CHEBI:57287"/>
        <dbReference type="ChEBI" id="CHEBI:58343"/>
        <dbReference type="ChEBI" id="CHEBI:64479"/>
    </reaction>
</comment>
<comment type="function">
    <text evidence="1">Involved in the biosynthesis of the siderophore enterobactin (enterochelin), which is a macrocyclic trimeric lactone of N-(2,3-dihydroxybenzoyl)-serine. The serine trilactone serves as a scaffolding for the three catechol functionalities that provide hexadentate coordination for the tightly ligated iron(2+) atoms. Plays an essential role in the assembly of the enterobactin by catalyzing the transfer of the 4'-phosphopantetheine (Ppant) moiety from coenzyme A to the apo-domains of both EntB (ArCP domain) and EntF (PCP domain) to yield their holo-forms which make them competent for the activation of 2,3-dihydroxybenzoate (DHB) and L-serine, respectively.</text>
</comment>
<evidence type="ECO:0000259" key="13">
    <source>
        <dbReference type="Pfam" id="PF17837"/>
    </source>
</evidence>
<protein>
    <recommendedName>
        <fullName evidence="5">Enterobactin synthase component D</fullName>
    </recommendedName>
    <alternativeName>
        <fullName evidence="8">4'-phosphopantetheinyl transferase EntD</fullName>
    </alternativeName>
    <alternativeName>
        <fullName evidence="9">Enterochelin synthase D</fullName>
    </alternativeName>
</protein>
<dbReference type="SUPFAM" id="SSF56214">
    <property type="entry name" value="4'-phosphopantetheinyl transferase"/>
    <property type="match status" value="2"/>
</dbReference>
<evidence type="ECO:0000256" key="4">
    <source>
        <dbReference type="ARBA" id="ARBA00011503"/>
    </source>
</evidence>
<dbReference type="Proteomes" id="UP001156706">
    <property type="component" value="Unassembled WGS sequence"/>
</dbReference>
<dbReference type="InterPro" id="IPR041354">
    <property type="entry name" value="4PPT_N"/>
</dbReference>
<name>A0ABQ5Y9Y4_9NEIS</name>
<comment type="subunit">
    <text evidence="4">EntB, EntD, EntE, and EntF form a multienzyme complex called enterobactin synthase.</text>
</comment>
<evidence type="ECO:0000256" key="9">
    <source>
        <dbReference type="ARBA" id="ARBA00031996"/>
    </source>
</evidence>
<evidence type="ECO:0000256" key="8">
    <source>
        <dbReference type="ARBA" id="ARBA00029894"/>
    </source>
</evidence>
<evidence type="ECO:0000256" key="11">
    <source>
        <dbReference type="ARBA" id="ARBA00049191"/>
    </source>
</evidence>
<reference evidence="15" key="1">
    <citation type="journal article" date="2019" name="Int. J. Syst. Evol. Microbiol.">
        <title>The Global Catalogue of Microorganisms (GCM) 10K type strain sequencing project: providing services to taxonomists for standard genome sequencing and annotation.</title>
        <authorList>
            <consortium name="The Broad Institute Genomics Platform"/>
            <consortium name="The Broad Institute Genome Sequencing Center for Infectious Disease"/>
            <person name="Wu L."/>
            <person name="Ma J."/>
        </authorList>
    </citation>
    <scope>NUCLEOTIDE SEQUENCE [LARGE SCALE GENOMIC DNA]</scope>
    <source>
        <strain evidence="15">NBRC 110044</strain>
    </source>
</reference>
<dbReference type="Pfam" id="PF01648">
    <property type="entry name" value="ACPS"/>
    <property type="match status" value="1"/>
</dbReference>
<evidence type="ECO:0000256" key="7">
    <source>
        <dbReference type="ARBA" id="ARBA00023191"/>
    </source>
</evidence>
<keyword evidence="6" id="KW-0808">Transferase</keyword>
<organism evidence="14 15">
    <name type="scientific">Chitinimonas prasina</name>
    <dbReference type="NCBI Taxonomy" id="1434937"/>
    <lineage>
        <taxon>Bacteria</taxon>
        <taxon>Pseudomonadati</taxon>
        <taxon>Pseudomonadota</taxon>
        <taxon>Betaproteobacteria</taxon>
        <taxon>Neisseriales</taxon>
        <taxon>Chitinibacteraceae</taxon>
        <taxon>Chitinimonas</taxon>
    </lineage>
</organism>
<evidence type="ECO:0000256" key="6">
    <source>
        <dbReference type="ARBA" id="ARBA00022679"/>
    </source>
</evidence>
<dbReference type="PANTHER" id="PTHR38096">
    <property type="entry name" value="ENTEROBACTIN SYNTHASE COMPONENT D"/>
    <property type="match status" value="1"/>
</dbReference>
<evidence type="ECO:0000259" key="12">
    <source>
        <dbReference type="Pfam" id="PF01648"/>
    </source>
</evidence>
<evidence type="ECO:0000313" key="14">
    <source>
        <dbReference type="EMBL" id="GLR11760.1"/>
    </source>
</evidence>
<evidence type="ECO:0000256" key="3">
    <source>
        <dbReference type="ARBA" id="ARBA00008342"/>
    </source>
</evidence>
<comment type="pathway">
    <text evidence="2">Siderophore biosynthesis; enterobactin biosynthesis.</text>
</comment>
<evidence type="ECO:0000256" key="2">
    <source>
        <dbReference type="ARBA" id="ARBA00004993"/>
    </source>
</evidence>
<dbReference type="PANTHER" id="PTHR38096:SF1">
    <property type="entry name" value="ENTEROBACTIN SYNTHASE COMPONENT D"/>
    <property type="match status" value="1"/>
</dbReference>
<dbReference type="Pfam" id="PF17837">
    <property type="entry name" value="4PPT_N"/>
    <property type="match status" value="1"/>
</dbReference>
<dbReference type="InterPro" id="IPR037143">
    <property type="entry name" value="4-PPantetheinyl_Trfase_dom_sf"/>
</dbReference>
<dbReference type="InterPro" id="IPR003542">
    <property type="entry name" value="Enbac_synth_compD-like"/>
</dbReference>
<dbReference type="InterPro" id="IPR008278">
    <property type="entry name" value="4-PPantetheinyl_Trfase_dom"/>
</dbReference>
<keyword evidence="7" id="KW-0259">Enterobactin biosynthesis</keyword>
<keyword evidence="15" id="KW-1185">Reference proteome</keyword>
<comment type="similarity">
    <text evidence="3">Belongs to the P-Pant transferase superfamily. EntD family.</text>
</comment>
<comment type="caution">
    <text evidence="14">The sequence shown here is derived from an EMBL/GenBank/DDBJ whole genome shotgun (WGS) entry which is preliminary data.</text>
</comment>
<comment type="catalytic activity">
    <reaction evidence="10">
        <text>apo-[aryl-carrier protein] + CoA = holo-[aryl-carrier protein] + adenosine 3',5'-bisphosphate + H(+)</text>
        <dbReference type="Rhea" id="RHEA:48404"/>
        <dbReference type="Rhea" id="RHEA-COMP:15903"/>
        <dbReference type="Rhea" id="RHEA-COMP:17557"/>
        <dbReference type="ChEBI" id="CHEBI:15378"/>
        <dbReference type="ChEBI" id="CHEBI:29999"/>
        <dbReference type="ChEBI" id="CHEBI:57287"/>
        <dbReference type="ChEBI" id="CHEBI:58343"/>
        <dbReference type="ChEBI" id="CHEBI:64479"/>
    </reaction>
</comment>
<evidence type="ECO:0000256" key="10">
    <source>
        <dbReference type="ARBA" id="ARBA00049176"/>
    </source>
</evidence>
<evidence type="ECO:0000256" key="1">
    <source>
        <dbReference type="ARBA" id="ARBA00003937"/>
    </source>
</evidence>
<evidence type="ECO:0000313" key="15">
    <source>
        <dbReference type="Proteomes" id="UP001156706"/>
    </source>
</evidence>
<sequence>MRSDSARLPEVSLSRHGDPAEAGVVCASLPLAPLREAWQADGRLAAGLPSWLCADEMGLLAQFPVQKRQLEWLAGRLAAKQALSHYRNWLDATVPHPAGMAIRRQPDGRPFVDERTYLSISHSRCQAVAAVANCPVGIDVESFDALQAGSIADLLAEQEVAAVAAGQGCDRSQARTLIWCLKEALFKACGQRAFVPFARAIQILDWPQGKAPLWRVDSRAAGQAWTEEVAPACDHWRVETVWTETSAQVLVYRKGRPGVDPIKRAEE</sequence>
<dbReference type="EMBL" id="BSOG01000001">
    <property type="protein sequence ID" value="GLR11760.1"/>
    <property type="molecule type" value="Genomic_DNA"/>
</dbReference>
<feature type="domain" description="4'-phosphopantetheinyl transferase" evidence="12">
    <location>
        <begin position="135"/>
        <end position="213"/>
    </location>
</feature>
<gene>
    <name evidence="14" type="ORF">GCM10007907_05500</name>
</gene>
<evidence type="ECO:0000256" key="5">
    <source>
        <dbReference type="ARBA" id="ARBA00019087"/>
    </source>
</evidence>
<feature type="domain" description="4'-phosphopantetheinyl transferase N-terminal" evidence="13">
    <location>
        <begin position="65"/>
        <end position="132"/>
    </location>
</feature>
<accession>A0ABQ5Y9Y4</accession>
<dbReference type="PRINTS" id="PR01399">
    <property type="entry name" value="ENTSNTHTASED"/>
</dbReference>
<dbReference type="RefSeq" id="WP_284194902.1">
    <property type="nucleotide sequence ID" value="NZ_BSOG01000001.1"/>
</dbReference>
<proteinExistence type="inferred from homology"/>
<dbReference type="Gene3D" id="3.90.470.20">
    <property type="entry name" value="4'-phosphopantetheinyl transferase domain"/>
    <property type="match status" value="2"/>
</dbReference>